<reference evidence="1" key="1">
    <citation type="journal article" date="2016" name="Genome Announc.">
        <title>Draft Genome Sequence of the Syntrophic Lactate-Degrading Bacterium Tepidanaerobacter syntrophicus JLT.</title>
        <authorList>
            <person name="Matsuura N."/>
            <person name="Ohashi A."/>
            <person name="Tourlousse D.M."/>
            <person name="Sekiguchi Y."/>
        </authorList>
    </citation>
    <scope>NUCLEOTIDE SEQUENCE [LARGE SCALE GENOMIC DNA]</scope>
    <source>
        <strain evidence="1">JL</strain>
    </source>
</reference>
<accession>A0A0U9HE96</accession>
<organism evidence="1">
    <name type="scientific">Tepidanaerobacter syntrophicus</name>
    <dbReference type="NCBI Taxonomy" id="224999"/>
    <lineage>
        <taxon>Bacteria</taxon>
        <taxon>Bacillati</taxon>
        <taxon>Bacillota</taxon>
        <taxon>Clostridia</taxon>
        <taxon>Thermosediminibacterales</taxon>
        <taxon>Tepidanaerobacteraceae</taxon>
        <taxon>Tepidanaerobacter</taxon>
    </lineage>
</organism>
<dbReference type="NCBIfam" id="TIGR04076">
    <property type="entry name" value="TIGR04076 family protein"/>
    <property type="match status" value="1"/>
</dbReference>
<gene>
    <name evidence="1" type="ORF">TSYNT_719</name>
</gene>
<protein>
    <submittedName>
        <fullName evidence="1">TIGR04076 family protein</fullName>
    </submittedName>
</protein>
<keyword evidence="2" id="KW-1185">Reference proteome</keyword>
<sequence length="107" mass="11645">MESVAKISRDVIAVVREVRGNCAAGIKVGDVLYFSGANIVKEKSDNICAYALTNIMPVVFACRLGTDFEKLGIDGRLWQCVDPGPPYTPGGTVLYEVMPAEKYKSKK</sequence>
<evidence type="ECO:0000313" key="1">
    <source>
        <dbReference type="EMBL" id="GAQ25005.1"/>
    </source>
</evidence>
<dbReference type="Proteomes" id="UP000062160">
    <property type="component" value="Unassembled WGS sequence"/>
</dbReference>
<dbReference type="EMBL" id="DF977001">
    <property type="protein sequence ID" value="GAQ25005.1"/>
    <property type="molecule type" value="Genomic_DNA"/>
</dbReference>
<dbReference type="AlphaFoldDB" id="A0A0U9HE96"/>
<dbReference type="RefSeq" id="WP_059032380.1">
    <property type="nucleotide sequence ID" value="NZ_BSDN01000017.1"/>
</dbReference>
<dbReference type="InterPro" id="IPR023811">
    <property type="entry name" value="CHP04076"/>
</dbReference>
<name>A0A0U9HE96_9FIRM</name>
<proteinExistence type="predicted"/>
<dbReference type="STRING" id="224999.GCA_001485475_01017"/>
<evidence type="ECO:0000313" key="2">
    <source>
        <dbReference type="Proteomes" id="UP000062160"/>
    </source>
</evidence>